<accession>A0A8X6QLB4</accession>
<reference evidence="2" key="1">
    <citation type="submission" date="2020-08" db="EMBL/GenBank/DDBJ databases">
        <title>Multicomponent nature underlies the extraordinary mechanical properties of spider dragline silk.</title>
        <authorList>
            <person name="Kono N."/>
            <person name="Nakamura H."/>
            <person name="Mori M."/>
            <person name="Yoshida Y."/>
            <person name="Ohtoshi R."/>
            <person name="Malay A.D."/>
            <person name="Moran D.A.P."/>
            <person name="Tomita M."/>
            <person name="Numata K."/>
            <person name="Arakawa K."/>
        </authorList>
    </citation>
    <scope>NUCLEOTIDE SEQUENCE</scope>
</reference>
<gene>
    <name evidence="2" type="ORF">NPIL_393851</name>
</gene>
<dbReference type="AlphaFoldDB" id="A0A8X6QLB4"/>
<evidence type="ECO:0000256" key="1">
    <source>
        <dbReference type="SAM" id="MobiDB-lite"/>
    </source>
</evidence>
<organism evidence="2 3">
    <name type="scientific">Nephila pilipes</name>
    <name type="common">Giant wood spider</name>
    <name type="synonym">Nephila maculata</name>
    <dbReference type="NCBI Taxonomy" id="299642"/>
    <lineage>
        <taxon>Eukaryota</taxon>
        <taxon>Metazoa</taxon>
        <taxon>Ecdysozoa</taxon>
        <taxon>Arthropoda</taxon>
        <taxon>Chelicerata</taxon>
        <taxon>Arachnida</taxon>
        <taxon>Araneae</taxon>
        <taxon>Araneomorphae</taxon>
        <taxon>Entelegynae</taxon>
        <taxon>Araneoidea</taxon>
        <taxon>Nephilidae</taxon>
        <taxon>Nephila</taxon>
    </lineage>
</organism>
<dbReference type="Proteomes" id="UP000887013">
    <property type="component" value="Unassembled WGS sequence"/>
</dbReference>
<comment type="caution">
    <text evidence="2">The sequence shown here is derived from an EMBL/GenBank/DDBJ whole genome shotgun (WGS) entry which is preliminary data.</text>
</comment>
<name>A0A8X6QLB4_NEPPI</name>
<evidence type="ECO:0000313" key="2">
    <source>
        <dbReference type="EMBL" id="GFU25095.1"/>
    </source>
</evidence>
<keyword evidence="3" id="KW-1185">Reference proteome</keyword>
<feature type="region of interest" description="Disordered" evidence="1">
    <location>
        <begin position="23"/>
        <end position="42"/>
    </location>
</feature>
<sequence length="68" mass="7151">MSRKILIIQEAAALFAELPLDSDSDASGVTSDLDGGGVIEPPDRITEVKDIAEEESGFYNNDVEAAGP</sequence>
<dbReference type="EMBL" id="BMAW01081561">
    <property type="protein sequence ID" value="GFU25095.1"/>
    <property type="molecule type" value="Genomic_DNA"/>
</dbReference>
<protein>
    <submittedName>
        <fullName evidence="2">Uncharacterized protein</fullName>
    </submittedName>
</protein>
<proteinExistence type="predicted"/>
<evidence type="ECO:0000313" key="3">
    <source>
        <dbReference type="Proteomes" id="UP000887013"/>
    </source>
</evidence>